<keyword evidence="2" id="KW-0808">Transferase</keyword>
<dbReference type="GO" id="GO:0080043">
    <property type="term" value="F:quercetin 3-O-glucosyltransferase activity"/>
    <property type="evidence" value="ECO:0007669"/>
    <property type="project" value="TreeGrafter"/>
</dbReference>
<dbReference type="AlphaFoldDB" id="A0AAD4P925"/>
<gene>
    <name evidence="4" type="ORF">C2S53_007912</name>
</gene>
<dbReference type="PANTHER" id="PTHR11926:SF1412">
    <property type="entry name" value="UDP-GLYCOSYLTRANSFERASE 83A1-LIKE"/>
    <property type="match status" value="1"/>
</dbReference>
<keyword evidence="5" id="KW-1185">Reference proteome</keyword>
<dbReference type="PANTHER" id="PTHR11926">
    <property type="entry name" value="GLUCOSYL/GLUCURONOSYL TRANSFERASES"/>
    <property type="match status" value="1"/>
</dbReference>
<dbReference type="EMBL" id="SDAM02000099">
    <property type="protein sequence ID" value="KAH6830440.1"/>
    <property type="molecule type" value="Genomic_DNA"/>
</dbReference>
<protein>
    <recommendedName>
        <fullName evidence="3">Glycosyltransferase N-terminal domain-containing protein</fullName>
    </recommendedName>
</protein>
<sequence>MGVEIKGKRGGHVLAVPCPAQGHVTPLMKLSRLIASHGIKVTFVNTESIHNKIINNNNNIGDSTDTDVDVVLASISDGMAVDDDRRNDSSMMWESLQSTMAGNLKDLIERINSASSNCDENISCIIADISVGWILEIAEDLGVEAVGFTPASAASLAMVLHIPNLIQQRNLDSYGMYVDSRFTHFSNIKFDAAKSGSNWLLCNTFDELESSACDLNPKLLPIGPLLNNSSSSFYVEDTSCLSWLDEKPAASVIYISFGSLAVFSQHQLDELALGLQLSGRPFLWVVRSNLTNDGSRVQYPKGFLDGGLGKIVQWAPQEKVLSHPSVGCFLSHCGWNSTLEGLSAAMPFLCWPYFADQYHNQNYICDKWKIGLRIENDENGIRPRDEIKKKIEMVFVDDDMKANALRLKAMAEKSVAREGMGSSFMNFQRFIDHLKGMKA</sequence>
<dbReference type="Pfam" id="PF00201">
    <property type="entry name" value="UDPGT"/>
    <property type="match status" value="1"/>
</dbReference>
<dbReference type="FunFam" id="3.40.50.2000:FF:000061">
    <property type="entry name" value="UDP-glycosyltransferase 83A1"/>
    <property type="match status" value="1"/>
</dbReference>
<evidence type="ECO:0000313" key="4">
    <source>
        <dbReference type="EMBL" id="KAH6830440.1"/>
    </source>
</evidence>
<feature type="domain" description="Glycosyltransferase N-terminal" evidence="3">
    <location>
        <begin position="13"/>
        <end position="214"/>
    </location>
</feature>
<proteinExistence type="inferred from homology"/>
<dbReference type="InterPro" id="IPR002213">
    <property type="entry name" value="UDP_glucos_trans"/>
</dbReference>
<evidence type="ECO:0000259" key="3">
    <source>
        <dbReference type="Pfam" id="PF26168"/>
    </source>
</evidence>
<dbReference type="Pfam" id="PF26168">
    <property type="entry name" value="Glyco_transf_N"/>
    <property type="match status" value="1"/>
</dbReference>
<evidence type="ECO:0000256" key="2">
    <source>
        <dbReference type="ARBA" id="ARBA00022679"/>
    </source>
</evidence>
<evidence type="ECO:0000313" key="5">
    <source>
        <dbReference type="Proteomes" id="UP001190926"/>
    </source>
</evidence>
<dbReference type="InterPro" id="IPR058980">
    <property type="entry name" value="Glyco_transf_N"/>
</dbReference>
<dbReference type="CDD" id="cd03784">
    <property type="entry name" value="GT1_Gtf-like"/>
    <property type="match status" value="1"/>
</dbReference>
<comment type="caution">
    <text evidence="4">The sequence shown here is derived from an EMBL/GenBank/DDBJ whole genome shotgun (WGS) entry which is preliminary data.</text>
</comment>
<organism evidence="4 5">
    <name type="scientific">Perilla frutescens var. hirtella</name>
    <name type="common">Perilla citriodora</name>
    <name type="synonym">Perilla setoyensis</name>
    <dbReference type="NCBI Taxonomy" id="608512"/>
    <lineage>
        <taxon>Eukaryota</taxon>
        <taxon>Viridiplantae</taxon>
        <taxon>Streptophyta</taxon>
        <taxon>Embryophyta</taxon>
        <taxon>Tracheophyta</taxon>
        <taxon>Spermatophyta</taxon>
        <taxon>Magnoliopsida</taxon>
        <taxon>eudicotyledons</taxon>
        <taxon>Gunneridae</taxon>
        <taxon>Pentapetalae</taxon>
        <taxon>asterids</taxon>
        <taxon>lamiids</taxon>
        <taxon>Lamiales</taxon>
        <taxon>Lamiaceae</taxon>
        <taxon>Nepetoideae</taxon>
        <taxon>Elsholtzieae</taxon>
        <taxon>Perilla</taxon>
    </lineage>
</organism>
<comment type="similarity">
    <text evidence="1">Belongs to the UDP-glycosyltransferase family.</text>
</comment>
<evidence type="ECO:0000256" key="1">
    <source>
        <dbReference type="ARBA" id="ARBA00009995"/>
    </source>
</evidence>
<name>A0AAD4P925_PERFH</name>
<dbReference type="Proteomes" id="UP001190926">
    <property type="component" value="Unassembled WGS sequence"/>
</dbReference>
<reference evidence="4 5" key="1">
    <citation type="journal article" date="2021" name="Nat. Commun.">
        <title>Incipient diploidization of the medicinal plant Perilla within 10,000 years.</title>
        <authorList>
            <person name="Zhang Y."/>
            <person name="Shen Q."/>
            <person name="Leng L."/>
            <person name="Zhang D."/>
            <person name="Chen S."/>
            <person name="Shi Y."/>
            <person name="Ning Z."/>
            <person name="Chen S."/>
        </authorList>
    </citation>
    <scope>NUCLEOTIDE SEQUENCE [LARGE SCALE GENOMIC DNA]</scope>
    <source>
        <strain evidence="5">cv. PC099</strain>
    </source>
</reference>
<dbReference type="GO" id="GO:0080044">
    <property type="term" value="F:quercetin 7-O-glucosyltransferase activity"/>
    <property type="evidence" value="ECO:0007669"/>
    <property type="project" value="TreeGrafter"/>
</dbReference>
<dbReference type="Gene3D" id="3.40.50.2000">
    <property type="entry name" value="Glycogen Phosphorylase B"/>
    <property type="match status" value="2"/>
</dbReference>
<accession>A0AAD4P925</accession>
<dbReference type="SUPFAM" id="SSF53756">
    <property type="entry name" value="UDP-Glycosyltransferase/glycogen phosphorylase"/>
    <property type="match status" value="1"/>
</dbReference>